<feature type="transmembrane region" description="Helical" evidence="1">
    <location>
        <begin position="33"/>
        <end position="51"/>
    </location>
</feature>
<protein>
    <submittedName>
        <fullName evidence="2">Phage holin family protein</fullName>
    </submittedName>
</protein>
<dbReference type="InterPro" id="IPR007165">
    <property type="entry name" value="Phage_holin_4_2"/>
</dbReference>
<keyword evidence="1" id="KW-0812">Transmembrane</keyword>
<dbReference type="AlphaFoldDB" id="A0AAU7DP53"/>
<proteinExistence type="predicted"/>
<keyword evidence="1" id="KW-1133">Transmembrane helix</keyword>
<evidence type="ECO:0000256" key="1">
    <source>
        <dbReference type="SAM" id="Phobius"/>
    </source>
</evidence>
<evidence type="ECO:0000313" key="2">
    <source>
        <dbReference type="EMBL" id="XBH19196.1"/>
    </source>
</evidence>
<dbReference type="RefSeq" id="WP_348264411.1">
    <property type="nucleotide sequence ID" value="NZ_CP121196.1"/>
</dbReference>
<dbReference type="PANTHER" id="PTHR37309">
    <property type="entry name" value="SLR0284 PROTEIN"/>
    <property type="match status" value="1"/>
</dbReference>
<keyword evidence="1" id="KW-0472">Membrane</keyword>
<organism evidence="2">
    <name type="scientific">Telmatobacter sp. DSM 110680</name>
    <dbReference type="NCBI Taxonomy" id="3036704"/>
    <lineage>
        <taxon>Bacteria</taxon>
        <taxon>Pseudomonadati</taxon>
        <taxon>Acidobacteriota</taxon>
        <taxon>Terriglobia</taxon>
        <taxon>Terriglobales</taxon>
        <taxon>Acidobacteriaceae</taxon>
        <taxon>Telmatobacter</taxon>
    </lineage>
</organism>
<dbReference type="Pfam" id="PF04020">
    <property type="entry name" value="Phage_holin_4_2"/>
    <property type="match status" value="1"/>
</dbReference>
<feature type="transmembrane region" description="Helical" evidence="1">
    <location>
        <begin position="58"/>
        <end position="79"/>
    </location>
</feature>
<name>A0AAU7DP53_9BACT</name>
<gene>
    <name evidence="2" type="ORF">P8935_07735</name>
</gene>
<sequence length="114" mass="12266">MFRAIIHWVLSAIALMVATNVVPGFYVNDIQSALVAALVIGVLNATLGFILKVITFPFAIVTFGVFLLVINAAMILLASKIVSGFVVYGWIPAFWAALILALLGMLIRALMSDQ</sequence>
<dbReference type="EMBL" id="CP121196">
    <property type="protein sequence ID" value="XBH19196.1"/>
    <property type="molecule type" value="Genomic_DNA"/>
</dbReference>
<feature type="transmembrane region" description="Helical" evidence="1">
    <location>
        <begin position="85"/>
        <end position="107"/>
    </location>
</feature>
<accession>A0AAU7DP53</accession>
<reference evidence="2" key="1">
    <citation type="submission" date="2023-03" db="EMBL/GenBank/DDBJ databases">
        <title>Edaphobacter sp.</title>
        <authorList>
            <person name="Huber K.J."/>
            <person name="Papendorf J."/>
            <person name="Pilke C."/>
            <person name="Bunk B."/>
            <person name="Sproeer C."/>
            <person name="Pester M."/>
        </authorList>
    </citation>
    <scope>NUCLEOTIDE SEQUENCE</scope>
    <source>
        <strain evidence="2">DSM 110680</strain>
    </source>
</reference>
<dbReference type="PANTHER" id="PTHR37309:SF1">
    <property type="entry name" value="SLR0284 PROTEIN"/>
    <property type="match status" value="1"/>
</dbReference>